<feature type="transmembrane region" description="Helical" evidence="8">
    <location>
        <begin position="117"/>
        <end position="134"/>
    </location>
</feature>
<dbReference type="InterPro" id="IPR036259">
    <property type="entry name" value="MFS_trans_sf"/>
</dbReference>
<sequence>MTAAEMTPELDIETHTDRAFFGHPKGLAYLAFTEAWERFSYYGMQTLLVLYMVHHLLQPANIGNVAAFGAFHSLPMYRGLSGEALASAIFGTYAALVYLTPIAGGFIADRWLGKRRAVLFGAITMAAGHFLMAFEASFLFALLALVIGSGLMKGNIASQVGALYGETDRRRADAFQIFYLGINAGVILSPIIVGTLGQDVGWHWGFGAAGVGMLISLGIYIAGQKYLPREHFTPKVRGADAAPKERLTRSDIPALIAVLLLIPVLAIALIPNMQIFNIYLIWGDQHFALSQFNVPALDFRFLSSYLITIDSIVSVSFLFLVTLFYRWYGKHWKQPDELTKMIIGAGFSVGGMVCLFMAAATTPAGHKISMFWPMMFELMNSIGFAHVLPVSLALFARLAPKALNATVIGFYYLSFFAANSLIGWLGGFYVTMPTTTFWLIHAACAGFAGAVFIAFKLLLAKRLMSDEPAEAPA</sequence>
<feature type="transmembrane region" description="Helical" evidence="8">
    <location>
        <begin position="202"/>
        <end position="222"/>
    </location>
</feature>
<dbReference type="InterPro" id="IPR050171">
    <property type="entry name" value="MFS_Transporters"/>
</dbReference>
<keyword evidence="2" id="KW-0813">Transport</keyword>
<dbReference type="Gene3D" id="1.20.1250.20">
    <property type="entry name" value="MFS general substrate transporter like domains"/>
    <property type="match status" value="2"/>
</dbReference>
<feature type="transmembrane region" description="Helical" evidence="8">
    <location>
        <begin position="338"/>
        <end position="358"/>
    </location>
</feature>
<feature type="transmembrane region" description="Helical" evidence="8">
    <location>
        <begin position="302"/>
        <end position="326"/>
    </location>
</feature>
<evidence type="ECO:0000256" key="3">
    <source>
        <dbReference type="ARBA" id="ARBA00022475"/>
    </source>
</evidence>
<dbReference type="GO" id="GO:0005886">
    <property type="term" value="C:plasma membrane"/>
    <property type="evidence" value="ECO:0007669"/>
    <property type="project" value="UniProtKB-SubCell"/>
</dbReference>
<protein>
    <submittedName>
        <fullName evidence="10">POT family proton-dependent oligopeptide transporter</fullName>
    </submittedName>
</protein>
<evidence type="ECO:0000256" key="8">
    <source>
        <dbReference type="SAM" id="Phobius"/>
    </source>
</evidence>
<dbReference type="Pfam" id="PF00854">
    <property type="entry name" value="PTR2"/>
    <property type="match status" value="1"/>
</dbReference>
<feature type="transmembrane region" description="Helical" evidence="8">
    <location>
        <begin position="177"/>
        <end position="196"/>
    </location>
</feature>
<keyword evidence="3" id="KW-1003">Cell membrane</keyword>
<dbReference type="Proteomes" id="UP000295493">
    <property type="component" value="Unassembled WGS sequence"/>
</dbReference>
<keyword evidence="11" id="KW-1185">Reference proteome</keyword>
<comment type="subcellular location">
    <subcellularLocation>
        <location evidence="1">Cell membrane</location>
        <topology evidence="1">Multi-pass membrane protein</topology>
    </subcellularLocation>
</comment>
<feature type="transmembrane region" description="Helical" evidence="8">
    <location>
        <begin position="410"/>
        <end position="432"/>
    </location>
</feature>
<keyword evidence="4 8" id="KW-0812">Transmembrane</keyword>
<dbReference type="PANTHER" id="PTHR23517:SF15">
    <property type="entry name" value="PROTON-DEPENDENT OLIGOPEPTIDE FAMILY TRANSPORT PROTEIN"/>
    <property type="match status" value="1"/>
</dbReference>
<dbReference type="AlphaFoldDB" id="A0A4V3BSJ9"/>
<dbReference type="PROSITE" id="PS50850">
    <property type="entry name" value="MFS"/>
    <property type="match status" value="1"/>
</dbReference>
<dbReference type="PANTHER" id="PTHR23517">
    <property type="entry name" value="RESISTANCE PROTEIN MDTM, PUTATIVE-RELATED-RELATED"/>
    <property type="match status" value="1"/>
</dbReference>
<dbReference type="GO" id="GO:0015833">
    <property type="term" value="P:peptide transport"/>
    <property type="evidence" value="ECO:0007669"/>
    <property type="project" value="UniProtKB-KW"/>
</dbReference>
<feature type="domain" description="Major facilitator superfamily (MFS) profile" evidence="9">
    <location>
        <begin position="47"/>
        <end position="468"/>
    </location>
</feature>
<dbReference type="InterPro" id="IPR000109">
    <property type="entry name" value="POT_fam"/>
</dbReference>
<keyword evidence="6 8" id="KW-1133">Transmembrane helix</keyword>
<evidence type="ECO:0000256" key="4">
    <source>
        <dbReference type="ARBA" id="ARBA00022692"/>
    </source>
</evidence>
<dbReference type="InterPro" id="IPR020846">
    <property type="entry name" value="MFS_dom"/>
</dbReference>
<organism evidence="10 11">
    <name type="scientific">Stakelama pacifica</name>
    <dbReference type="NCBI Taxonomy" id="517720"/>
    <lineage>
        <taxon>Bacteria</taxon>
        <taxon>Pseudomonadati</taxon>
        <taxon>Pseudomonadota</taxon>
        <taxon>Alphaproteobacteria</taxon>
        <taxon>Sphingomonadales</taxon>
        <taxon>Sphingomonadaceae</taxon>
        <taxon>Stakelama</taxon>
    </lineage>
</organism>
<keyword evidence="5" id="KW-0653">Protein transport</keyword>
<feature type="transmembrane region" description="Helical" evidence="8">
    <location>
        <begin position="84"/>
        <end position="108"/>
    </location>
</feature>
<dbReference type="GO" id="GO:1904680">
    <property type="term" value="F:peptide transmembrane transporter activity"/>
    <property type="evidence" value="ECO:0007669"/>
    <property type="project" value="InterPro"/>
</dbReference>
<keyword evidence="7 8" id="KW-0472">Membrane</keyword>
<comment type="caution">
    <text evidence="10">The sequence shown here is derived from an EMBL/GenBank/DDBJ whole genome shotgun (WGS) entry which is preliminary data.</text>
</comment>
<feature type="transmembrane region" description="Helical" evidence="8">
    <location>
        <begin position="48"/>
        <end position="72"/>
    </location>
</feature>
<dbReference type="SUPFAM" id="SSF103473">
    <property type="entry name" value="MFS general substrate transporter"/>
    <property type="match status" value="1"/>
</dbReference>
<evidence type="ECO:0000256" key="2">
    <source>
        <dbReference type="ARBA" id="ARBA00022448"/>
    </source>
</evidence>
<dbReference type="InterPro" id="IPR005279">
    <property type="entry name" value="Dipep/tripep_permease"/>
</dbReference>
<dbReference type="EMBL" id="SNWD01000011">
    <property type="protein sequence ID" value="TDN79888.1"/>
    <property type="molecule type" value="Genomic_DNA"/>
</dbReference>
<keyword evidence="5" id="KW-0571">Peptide transport</keyword>
<feature type="transmembrane region" description="Helical" evidence="8">
    <location>
        <begin position="438"/>
        <end position="459"/>
    </location>
</feature>
<accession>A0A4V3BSJ9</accession>
<evidence type="ECO:0000313" key="10">
    <source>
        <dbReference type="EMBL" id="TDN79888.1"/>
    </source>
</evidence>
<name>A0A4V3BSJ9_9SPHN</name>
<evidence type="ECO:0000256" key="7">
    <source>
        <dbReference type="ARBA" id="ARBA00023136"/>
    </source>
</evidence>
<dbReference type="CDD" id="cd17346">
    <property type="entry name" value="MFS_DtpA_like"/>
    <property type="match status" value="1"/>
</dbReference>
<evidence type="ECO:0000313" key="11">
    <source>
        <dbReference type="Proteomes" id="UP000295493"/>
    </source>
</evidence>
<feature type="transmembrane region" description="Helical" evidence="8">
    <location>
        <begin position="140"/>
        <end position="165"/>
    </location>
</feature>
<feature type="transmembrane region" description="Helical" evidence="8">
    <location>
        <begin position="378"/>
        <end position="398"/>
    </location>
</feature>
<reference evidence="10 11" key="1">
    <citation type="submission" date="2019-03" db="EMBL/GenBank/DDBJ databases">
        <title>Genomic Encyclopedia of Type Strains, Phase IV (KMG-IV): sequencing the most valuable type-strain genomes for metagenomic binning, comparative biology and taxonomic classification.</title>
        <authorList>
            <person name="Goeker M."/>
        </authorList>
    </citation>
    <scope>NUCLEOTIDE SEQUENCE [LARGE SCALE GENOMIC DNA]</scope>
    <source>
        <strain evidence="10 11">DSM 25059</strain>
    </source>
</reference>
<evidence type="ECO:0000256" key="1">
    <source>
        <dbReference type="ARBA" id="ARBA00004651"/>
    </source>
</evidence>
<feature type="transmembrane region" description="Helical" evidence="8">
    <location>
        <begin position="254"/>
        <end position="282"/>
    </location>
</feature>
<evidence type="ECO:0000256" key="6">
    <source>
        <dbReference type="ARBA" id="ARBA00022989"/>
    </source>
</evidence>
<dbReference type="NCBIfam" id="TIGR00924">
    <property type="entry name" value="yjdL_sub1_fam"/>
    <property type="match status" value="1"/>
</dbReference>
<proteinExistence type="predicted"/>
<evidence type="ECO:0000256" key="5">
    <source>
        <dbReference type="ARBA" id="ARBA00022856"/>
    </source>
</evidence>
<evidence type="ECO:0000259" key="9">
    <source>
        <dbReference type="PROSITE" id="PS50850"/>
    </source>
</evidence>
<gene>
    <name evidence="10" type="ORF">EV664_11143</name>
</gene>
<dbReference type="OrthoDB" id="9772725at2"/>